<comment type="caution">
    <text evidence="4">The sequence shown here is derived from an EMBL/GenBank/DDBJ whole genome shotgun (WGS) entry which is preliminary data.</text>
</comment>
<gene>
    <name evidence="4" type="ORF">HCJ95_10575</name>
</gene>
<keyword evidence="2" id="KW-0812">Transmembrane</keyword>
<evidence type="ECO:0000259" key="3">
    <source>
        <dbReference type="Pfam" id="PF10756"/>
    </source>
</evidence>
<organism evidence="4 5">
    <name type="scientific">Streptomyces thermoviolaceus subsp. thermoviolaceus</name>
    <dbReference type="NCBI Taxonomy" id="66860"/>
    <lineage>
        <taxon>Bacteria</taxon>
        <taxon>Bacillati</taxon>
        <taxon>Actinomycetota</taxon>
        <taxon>Actinomycetes</taxon>
        <taxon>Kitasatosporales</taxon>
        <taxon>Streptomycetaceae</taxon>
        <taxon>Streptomyces</taxon>
    </lineage>
</organism>
<dbReference type="Proteomes" id="UP000635996">
    <property type="component" value="Unassembled WGS sequence"/>
</dbReference>
<feature type="transmembrane region" description="Helical" evidence="2">
    <location>
        <begin position="223"/>
        <end position="244"/>
    </location>
</feature>
<dbReference type="InterPro" id="IPR019692">
    <property type="entry name" value="CFP-6_PH"/>
</dbReference>
<dbReference type="RefSeq" id="WP_168131420.1">
    <property type="nucleotide sequence ID" value="NZ_BMVZ01000009.1"/>
</dbReference>
<sequence length="245" mass="25476">MTTPEHESPAPQPPAPESQDRVHRSSAGIAAGVLLLALALWLGFDAMVTGHGPTPWRALAAMLLVVPLVIAFTLRPAVFVDRDRLRIRNPFRIIVLPWGQVAALRSGYSNEVVAASGTKYQLWALPVSLRARKRAARQEAKAAAAGAREAQDGGGARGGAFGLGGRRGVLGGGGGLGGRGVAAGRSASGPLRAETDQIMADLRELHEARSGAESAQGEVSVRWAWEIAGPALAGAVLLLILWAIG</sequence>
<feature type="region of interest" description="Disordered" evidence="1">
    <location>
        <begin position="1"/>
        <end position="22"/>
    </location>
</feature>
<feature type="transmembrane region" description="Helical" evidence="2">
    <location>
        <begin position="56"/>
        <end position="78"/>
    </location>
</feature>
<evidence type="ECO:0000256" key="2">
    <source>
        <dbReference type="SAM" id="Phobius"/>
    </source>
</evidence>
<reference evidence="4 5" key="1">
    <citation type="submission" date="2020-03" db="EMBL/GenBank/DDBJ databases">
        <title>WGS of actinomycetes isolated from Thailand.</title>
        <authorList>
            <person name="Thawai C."/>
        </authorList>
    </citation>
    <scope>NUCLEOTIDE SEQUENCE [LARGE SCALE GENOMIC DNA]</scope>
    <source>
        <strain evidence="4 5">NBRC 13905</strain>
    </source>
</reference>
<keyword evidence="2" id="KW-0472">Membrane</keyword>
<keyword evidence="2" id="KW-1133">Transmembrane helix</keyword>
<feature type="transmembrane region" description="Helical" evidence="2">
    <location>
        <begin position="27"/>
        <end position="44"/>
    </location>
</feature>
<accession>A0ABX0YS15</accession>
<feature type="domain" description="Low molecular weight protein antigen 6 PH" evidence="3">
    <location>
        <begin position="75"/>
        <end position="148"/>
    </location>
</feature>
<name>A0ABX0YS15_STRTL</name>
<evidence type="ECO:0000256" key="1">
    <source>
        <dbReference type="SAM" id="MobiDB-lite"/>
    </source>
</evidence>
<protein>
    <submittedName>
        <fullName evidence="4">PH domain-containing protein</fullName>
    </submittedName>
</protein>
<evidence type="ECO:0000313" key="4">
    <source>
        <dbReference type="EMBL" id="NJP14729.1"/>
    </source>
</evidence>
<keyword evidence="5" id="KW-1185">Reference proteome</keyword>
<dbReference type="Pfam" id="PF10756">
    <property type="entry name" value="bPH_6"/>
    <property type="match status" value="1"/>
</dbReference>
<dbReference type="EMBL" id="JAATEL010000008">
    <property type="protein sequence ID" value="NJP14729.1"/>
    <property type="molecule type" value="Genomic_DNA"/>
</dbReference>
<proteinExistence type="predicted"/>
<evidence type="ECO:0000313" key="5">
    <source>
        <dbReference type="Proteomes" id="UP000635996"/>
    </source>
</evidence>